<dbReference type="SUPFAM" id="SSF46689">
    <property type="entry name" value="Homeodomain-like"/>
    <property type="match status" value="1"/>
</dbReference>
<dbReference type="InterPro" id="IPR036388">
    <property type="entry name" value="WH-like_DNA-bd_sf"/>
</dbReference>
<accession>A0A3B1AYQ1</accession>
<protein>
    <recommendedName>
        <fullName evidence="2">DUF433 domain-containing protein</fullName>
    </recommendedName>
</protein>
<proteinExistence type="predicted"/>
<dbReference type="EMBL" id="UOFX01000044">
    <property type="protein sequence ID" value="VAX08952.1"/>
    <property type="molecule type" value="Genomic_DNA"/>
</dbReference>
<sequence>MMNYQDRITIETGKRGGKPCIRSMRVTVYDVLDWLAAGMSEAEILEDYPELTQDDIRACLAFAANREHQLSVIAPA</sequence>
<dbReference type="InterPro" id="IPR007367">
    <property type="entry name" value="DUF433"/>
</dbReference>
<name>A0A3B1AYQ1_9ZZZZ</name>
<reference evidence="1" key="1">
    <citation type="submission" date="2018-06" db="EMBL/GenBank/DDBJ databases">
        <authorList>
            <person name="Zhirakovskaya E."/>
        </authorList>
    </citation>
    <scope>NUCLEOTIDE SEQUENCE</scope>
</reference>
<dbReference type="AlphaFoldDB" id="A0A3B1AYQ1"/>
<gene>
    <name evidence="1" type="ORF">MNBD_GAMMA26-2203</name>
</gene>
<evidence type="ECO:0008006" key="2">
    <source>
        <dbReference type="Google" id="ProtNLM"/>
    </source>
</evidence>
<dbReference type="Gene3D" id="1.10.10.10">
    <property type="entry name" value="Winged helix-like DNA-binding domain superfamily/Winged helix DNA-binding domain"/>
    <property type="match status" value="1"/>
</dbReference>
<dbReference type="Pfam" id="PF04255">
    <property type="entry name" value="DUF433"/>
    <property type="match status" value="1"/>
</dbReference>
<dbReference type="InterPro" id="IPR009057">
    <property type="entry name" value="Homeodomain-like_sf"/>
</dbReference>
<dbReference type="PANTHER" id="PTHR34849:SF5">
    <property type="entry name" value="SSL2733 PROTEIN"/>
    <property type="match status" value="1"/>
</dbReference>
<dbReference type="PANTHER" id="PTHR34849">
    <property type="entry name" value="SSL5025 PROTEIN"/>
    <property type="match status" value="1"/>
</dbReference>
<evidence type="ECO:0000313" key="1">
    <source>
        <dbReference type="EMBL" id="VAX08952.1"/>
    </source>
</evidence>
<organism evidence="1">
    <name type="scientific">hydrothermal vent metagenome</name>
    <dbReference type="NCBI Taxonomy" id="652676"/>
    <lineage>
        <taxon>unclassified sequences</taxon>
        <taxon>metagenomes</taxon>
        <taxon>ecological metagenomes</taxon>
    </lineage>
</organism>